<feature type="compositionally biased region" description="Low complexity" evidence="1">
    <location>
        <begin position="1"/>
        <end position="12"/>
    </location>
</feature>
<sequence>MPTTTTTTATTTVPPSSHLSFQRFSLLRPKNKIQKRKYNAFP</sequence>
<protein>
    <submittedName>
        <fullName evidence="2">Uncharacterized protein</fullName>
    </submittedName>
</protein>
<evidence type="ECO:0000256" key="1">
    <source>
        <dbReference type="SAM" id="MobiDB-lite"/>
    </source>
</evidence>
<dbReference type="EMBL" id="GGEC01001058">
    <property type="protein sequence ID" value="MBW81541.1"/>
    <property type="molecule type" value="Transcribed_RNA"/>
</dbReference>
<dbReference type="AlphaFoldDB" id="A0A2P2IK39"/>
<organism evidence="2">
    <name type="scientific">Rhizophora mucronata</name>
    <name type="common">Asiatic mangrove</name>
    <dbReference type="NCBI Taxonomy" id="61149"/>
    <lineage>
        <taxon>Eukaryota</taxon>
        <taxon>Viridiplantae</taxon>
        <taxon>Streptophyta</taxon>
        <taxon>Embryophyta</taxon>
        <taxon>Tracheophyta</taxon>
        <taxon>Spermatophyta</taxon>
        <taxon>Magnoliopsida</taxon>
        <taxon>eudicotyledons</taxon>
        <taxon>Gunneridae</taxon>
        <taxon>Pentapetalae</taxon>
        <taxon>rosids</taxon>
        <taxon>fabids</taxon>
        <taxon>Malpighiales</taxon>
        <taxon>Rhizophoraceae</taxon>
        <taxon>Rhizophora</taxon>
    </lineage>
</organism>
<feature type="compositionally biased region" description="Polar residues" evidence="1">
    <location>
        <begin position="13"/>
        <end position="23"/>
    </location>
</feature>
<proteinExistence type="predicted"/>
<accession>A0A2P2IK39</accession>
<feature type="region of interest" description="Disordered" evidence="1">
    <location>
        <begin position="1"/>
        <end position="28"/>
    </location>
</feature>
<evidence type="ECO:0000313" key="2">
    <source>
        <dbReference type="EMBL" id="MBW81541.1"/>
    </source>
</evidence>
<reference evidence="2" key="1">
    <citation type="submission" date="2018-02" db="EMBL/GenBank/DDBJ databases">
        <title>Rhizophora mucronata_Transcriptome.</title>
        <authorList>
            <person name="Meera S.P."/>
            <person name="Sreeshan A."/>
            <person name="Augustine A."/>
        </authorList>
    </citation>
    <scope>NUCLEOTIDE SEQUENCE</scope>
    <source>
        <tissue evidence="2">Leaf</tissue>
    </source>
</reference>
<name>A0A2P2IK39_RHIMU</name>